<dbReference type="Proteomes" id="UP001151760">
    <property type="component" value="Unassembled WGS sequence"/>
</dbReference>
<organism evidence="1 2">
    <name type="scientific">Tanacetum coccineum</name>
    <dbReference type="NCBI Taxonomy" id="301880"/>
    <lineage>
        <taxon>Eukaryota</taxon>
        <taxon>Viridiplantae</taxon>
        <taxon>Streptophyta</taxon>
        <taxon>Embryophyta</taxon>
        <taxon>Tracheophyta</taxon>
        <taxon>Spermatophyta</taxon>
        <taxon>Magnoliopsida</taxon>
        <taxon>eudicotyledons</taxon>
        <taxon>Gunneridae</taxon>
        <taxon>Pentapetalae</taxon>
        <taxon>asterids</taxon>
        <taxon>campanulids</taxon>
        <taxon>Asterales</taxon>
        <taxon>Asteraceae</taxon>
        <taxon>Asteroideae</taxon>
        <taxon>Anthemideae</taxon>
        <taxon>Anthemidinae</taxon>
        <taxon>Tanacetum</taxon>
    </lineage>
</organism>
<accession>A0ABQ5CLP5</accession>
<sequence>SSRTVQEGCLGLYFQITYYDGLFKFRQWIVFKIDAKKLIEILVRRKQRIKICMYRRQLRSATSIQVAIQQSASDMAIGNDTSTITSDSPTFRTHFVGQGYKQADVCSDGVVPEFVEQWVHHLLN</sequence>
<comment type="caution">
    <text evidence="1">The sequence shown here is derived from an EMBL/GenBank/DDBJ whole genome shotgun (WGS) entry which is preliminary data.</text>
</comment>
<feature type="non-terminal residue" evidence="1">
    <location>
        <position position="1"/>
    </location>
</feature>
<gene>
    <name evidence="1" type="ORF">Tco_0907518</name>
</gene>
<evidence type="ECO:0000313" key="2">
    <source>
        <dbReference type="Proteomes" id="UP001151760"/>
    </source>
</evidence>
<name>A0ABQ5CLP5_9ASTR</name>
<protein>
    <submittedName>
        <fullName evidence="1">Uncharacterized protein</fullName>
    </submittedName>
</protein>
<reference evidence="1" key="1">
    <citation type="journal article" date="2022" name="Int. J. Mol. Sci.">
        <title>Draft Genome of Tanacetum Coccineum: Genomic Comparison of Closely Related Tanacetum-Family Plants.</title>
        <authorList>
            <person name="Yamashiro T."/>
            <person name="Shiraishi A."/>
            <person name="Nakayama K."/>
            <person name="Satake H."/>
        </authorList>
    </citation>
    <scope>NUCLEOTIDE SEQUENCE</scope>
</reference>
<reference evidence="1" key="2">
    <citation type="submission" date="2022-01" db="EMBL/GenBank/DDBJ databases">
        <authorList>
            <person name="Yamashiro T."/>
            <person name="Shiraishi A."/>
            <person name="Satake H."/>
            <person name="Nakayama K."/>
        </authorList>
    </citation>
    <scope>NUCLEOTIDE SEQUENCE</scope>
</reference>
<proteinExistence type="predicted"/>
<dbReference type="EMBL" id="BQNB010014360">
    <property type="protein sequence ID" value="GJT27243.1"/>
    <property type="molecule type" value="Genomic_DNA"/>
</dbReference>
<evidence type="ECO:0000313" key="1">
    <source>
        <dbReference type="EMBL" id="GJT27243.1"/>
    </source>
</evidence>
<keyword evidence="2" id="KW-1185">Reference proteome</keyword>